<feature type="domain" description="SAM" evidence="3">
    <location>
        <begin position="578"/>
        <end position="624"/>
    </location>
</feature>
<dbReference type="Pfam" id="PF00536">
    <property type="entry name" value="SAM_1"/>
    <property type="match status" value="1"/>
</dbReference>
<dbReference type="PROSITE" id="PS51290">
    <property type="entry name" value="CRIC"/>
    <property type="match status" value="1"/>
</dbReference>
<dbReference type="SUPFAM" id="SSF50156">
    <property type="entry name" value="PDZ domain-like"/>
    <property type="match status" value="1"/>
</dbReference>
<evidence type="ECO:0000259" key="4">
    <source>
        <dbReference type="PROSITE" id="PS50106"/>
    </source>
</evidence>
<dbReference type="Pfam" id="PF10534">
    <property type="entry name" value="CRIC_ras_sig"/>
    <property type="match status" value="1"/>
</dbReference>
<comment type="similarity">
    <text evidence="1">Belongs to the CNKSR family.</text>
</comment>
<evidence type="ECO:0008006" key="8">
    <source>
        <dbReference type="Google" id="ProtNLM"/>
    </source>
</evidence>
<feature type="domain" description="PDZ" evidence="4">
    <location>
        <begin position="760"/>
        <end position="841"/>
    </location>
</feature>
<comment type="caution">
    <text evidence="6">The sequence shown here is derived from an EMBL/GenBank/DDBJ whole genome shotgun (WGS) entry which is preliminary data.</text>
</comment>
<feature type="domain" description="CRIC" evidence="5">
    <location>
        <begin position="632"/>
        <end position="723"/>
    </location>
</feature>
<dbReference type="PANTHER" id="PTHR12844:SF42">
    <property type="entry name" value="CONNECTOR ENHANCER OF KSR PROTEIN CNK"/>
    <property type="match status" value="1"/>
</dbReference>
<dbReference type="Gene3D" id="2.30.42.10">
    <property type="match status" value="1"/>
</dbReference>
<evidence type="ECO:0000313" key="6">
    <source>
        <dbReference type="EMBL" id="KAH9381828.1"/>
    </source>
</evidence>
<evidence type="ECO:0000256" key="2">
    <source>
        <dbReference type="SAM" id="MobiDB-lite"/>
    </source>
</evidence>
<dbReference type="EMBL" id="JABSTR010000011">
    <property type="protein sequence ID" value="KAH9381828.1"/>
    <property type="molecule type" value="Genomic_DNA"/>
</dbReference>
<feature type="compositionally biased region" description="Basic and acidic residues" evidence="2">
    <location>
        <begin position="453"/>
        <end position="469"/>
    </location>
</feature>
<dbReference type="InterPro" id="IPR051566">
    <property type="entry name" value="CNKSR"/>
</dbReference>
<proteinExistence type="inferred from homology"/>
<dbReference type="Proteomes" id="UP000821853">
    <property type="component" value="Chromosome 9"/>
</dbReference>
<evidence type="ECO:0000259" key="3">
    <source>
        <dbReference type="PROSITE" id="PS50105"/>
    </source>
</evidence>
<feature type="region of interest" description="Disordered" evidence="2">
    <location>
        <begin position="446"/>
        <end position="470"/>
    </location>
</feature>
<name>A0A9J6H579_HAELO</name>
<evidence type="ECO:0000256" key="1">
    <source>
        <dbReference type="ARBA" id="ARBA00009498"/>
    </source>
</evidence>
<dbReference type="OrthoDB" id="74412at2759"/>
<sequence length="902" mass="100505">MRCTGQKQCSKKLTPYACKLVSEELAKLHDDPRQIKQLSAHTYAVLSTSGDIWHDVSFENNSCSCTTYSKIELLGRHMLAVCVRFNLEPCLEEVVSKRWFKSYQVECLGSTVERNHQEADARSGAGSSGELQVVAMPGPSFEKMNRSQRFNYAMRTLKAVADNLADCQPDVFAARLAFLESVNAAWLRQEDVALTHHEDEKNDVPGNAKVQDACAADTLHSRHVLQVSIDKPAGDNRHTSSSSATVGTAAIDASQEMTASNSSCEIRLPQVKSRGRPCKRLLQNRAKRAREVDDGSPVPFKQLSGKARAKCKSVRLLLAGFIDRNLCQKVVDGEYVLQEEDLEVRAEALPSALLDCRVSLPKLKKYFSPDAWSLLNSSVSPNAVSCLFTSGQPTTAQGKGDIIWLRFCCRNSQKRPQIVSGRMNARCEEHGRKELEDGELRRRWYSLSPPSATKEREQSEPVKEKERGRAHQPLFTEPQRDLEIITYKSGASRLHLVRSGGIRSRLGHHAGRLLAEPPQLMASKLKLGARTGVPCHCMTIVSPVLLSLDIEPVVSPGDSVRADIRGLTHSLDDIIIPYVHFFLNNNIDGHHLLTLGPDDLSSLNIAKAGHQELILEAVDQLRQLHYKLITENLQSLALKLGCRARSVYNDIKRITPSEQDSATKIATSILADVSEVLLAVKAFVSWLDRAPFEGQERYTNIRQAVLKLGIELASTAQRDHFAAKPYAVIQSSCYNLADICDIIIQECHDSLIIQPASLDVATVKKKTEEEWGMQINSSYSGIHVVGGVKFQSPSHRCGKVDVGDEIVQINYQTVVGWQLKHLVYMLQEHPTEVLLTLKKRPRHTNILGQVIVLRPYRIPLKKVTYGKVMWPENGVQPVNIEEVFPNKTPQEPSSPRQASFDL</sequence>
<keyword evidence="7" id="KW-1185">Reference proteome</keyword>
<evidence type="ECO:0000259" key="5">
    <source>
        <dbReference type="PROSITE" id="PS51290"/>
    </source>
</evidence>
<dbReference type="VEuPathDB" id="VectorBase:HLOH_060232"/>
<dbReference type="AlphaFoldDB" id="A0A9J6H579"/>
<dbReference type="CDD" id="cd06748">
    <property type="entry name" value="PDZ_CNK1_2_3-like"/>
    <property type="match status" value="1"/>
</dbReference>
<protein>
    <recommendedName>
        <fullName evidence="8">PDZ domain-containing protein</fullName>
    </recommendedName>
</protein>
<accession>A0A9J6H579</accession>
<dbReference type="InterPro" id="IPR017874">
    <property type="entry name" value="CRIC_domain"/>
</dbReference>
<dbReference type="SMART" id="SM00228">
    <property type="entry name" value="PDZ"/>
    <property type="match status" value="1"/>
</dbReference>
<dbReference type="Pfam" id="PF17820">
    <property type="entry name" value="PDZ_6"/>
    <property type="match status" value="1"/>
</dbReference>
<dbReference type="InterPro" id="IPR036034">
    <property type="entry name" value="PDZ_sf"/>
</dbReference>
<dbReference type="SMART" id="SM00454">
    <property type="entry name" value="SAM"/>
    <property type="match status" value="1"/>
</dbReference>
<dbReference type="InterPro" id="IPR001660">
    <property type="entry name" value="SAM"/>
</dbReference>
<dbReference type="SUPFAM" id="SSF47769">
    <property type="entry name" value="SAM/Pointed domain"/>
    <property type="match status" value="1"/>
</dbReference>
<reference evidence="6 7" key="1">
    <citation type="journal article" date="2020" name="Cell">
        <title>Large-Scale Comparative Analyses of Tick Genomes Elucidate Their Genetic Diversity and Vector Capacities.</title>
        <authorList>
            <consortium name="Tick Genome and Microbiome Consortium (TIGMIC)"/>
            <person name="Jia N."/>
            <person name="Wang J."/>
            <person name="Shi W."/>
            <person name="Du L."/>
            <person name="Sun Y."/>
            <person name="Zhan W."/>
            <person name="Jiang J.F."/>
            <person name="Wang Q."/>
            <person name="Zhang B."/>
            <person name="Ji P."/>
            <person name="Bell-Sakyi L."/>
            <person name="Cui X.M."/>
            <person name="Yuan T.T."/>
            <person name="Jiang B.G."/>
            <person name="Yang W.F."/>
            <person name="Lam T.T."/>
            <person name="Chang Q.C."/>
            <person name="Ding S.J."/>
            <person name="Wang X.J."/>
            <person name="Zhu J.G."/>
            <person name="Ruan X.D."/>
            <person name="Zhao L."/>
            <person name="Wei J.T."/>
            <person name="Ye R.Z."/>
            <person name="Que T.C."/>
            <person name="Du C.H."/>
            <person name="Zhou Y.H."/>
            <person name="Cheng J.X."/>
            <person name="Dai P.F."/>
            <person name="Guo W.B."/>
            <person name="Han X.H."/>
            <person name="Huang E.J."/>
            <person name="Li L.F."/>
            <person name="Wei W."/>
            <person name="Gao Y.C."/>
            <person name="Liu J.Z."/>
            <person name="Shao H.Z."/>
            <person name="Wang X."/>
            <person name="Wang C.C."/>
            <person name="Yang T.C."/>
            <person name="Huo Q.B."/>
            <person name="Li W."/>
            <person name="Chen H.Y."/>
            <person name="Chen S.E."/>
            <person name="Zhou L.G."/>
            <person name="Ni X.B."/>
            <person name="Tian J.H."/>
            <person name="Sheng Y."/>
            <person name="Liu T."/>
            <person name="Pan Y.S."/>
            <person name="Xia L.Y."/>
            <person name="Li J."/>
            <person name="Zhao F."/>
            <person name="Cao W.C."/>
        </authorList>
    </citation>
    <scope>NUCLEOTIDE SEQUENCE [LARGE SCALE GENOMIC DNA]</scope>
    <source>
        <strain evidence="6">HaeL-2018</strain>
    </source>
</reference>
<evidence type="ECO:0000313" key="7">
    <source>
        <dbReference type="Proteomes" id="UP000821853"/>
    </source>
</evidence>
<dbReference type="Gene3D" id="1.10.150.50">
    <property type="entry name" value="Transcription Factor, Ets-1"/>
    <property type="match status" value="1"/>
</dbReference>
<dbReference type="InterPro" id="IPR013761">
    <property type="entry name" value="SAM/pointed_sf"/>
</dbReference>
<dbReference type="PROSITE" id="PS50105">
    <property type="entry name" value="SAM_DOMAIN"/>
    <property type="match status" value="1"/>
</dbReference>
<dbReference type="PROSITE" id="PS50106">
    <property type="entry name" value="PDZ"/>
    <property type="match status" value="1"/>
</dbReference>
<dbReference type="InterPro" id="IPR001478">
    <property type="entry name" value="PDZ"/>
</dbReference>
<dbReference type="FunFam" id="2.30.42.10:FF:000060">
    <property type="entry name" value="Connector enhancer of kinase suppressor of Ras 2"/>
    <property type="match status" value="1"/>
</dbReference>
<dbReference type="InterPro" id="IPR041489">
    <property type="entry name" value="PDZ_6"/>
</dbReference>
<gene>
    <name evidence="6" type="ORF">HPB48_023123</name>
</gene>
<organism evidence="6 7">
    <name type="scientific">Haemaphysalis longicornis</name>
    <name type="common">Bush tick</name>
    <dbReference type="NCBI Taxonomy" id="44386"/>
    <lineage>
        <taxon>Eukaryota</taxon>
        <taxon>Metazoa</taxon>
        <taxon>Ecdysozoa</taxon>
        <taxon>Arthropoda</taxon>
        <taxon>Chelicerata</taxon>
        <taxon>Arachnida</taxon>
        <taxon>Acari</taxon>
        <taxon>Parasitiformes</taxon>
        <taxon>Ixodida</taxon>
        <taxon>Ixodoidea</taxon>
        <taxon>Ixodidae</taxon>
        <taxon>Haemaphysalinae</taxon>
        <taxon>Haemaphysalis</taxon>
    </lineage>
</organism>
<dbReference type="PANTHER" id="PTHR12844">
    <property type="entry name" value="CONNECTOR ENCHANCER OF KINASE SUPPRESSOR OF RAS"/>
    <property type="match status" value="1"/>
</dbReference>